<keyword evidence="3" id="KW-1185">Reference proteome</keyword>
<evidence type="ECO:0000313" key="2">
    <source>
        <dbReference type="EMBL" id="WQD79101.1"/>
    </source>
</evidence>
<sequence length="53" mass="5747">MAGTQPLTARSPQHGVELPDQAFNEGNVDRVPGFFGEWKMLIDNPLGPLVLDA</sequence>
<dbReference type="RefSeq" id="WP_157977871.1">
    <property type="nucleotide sequence ID" value="NZ_CP139965.1"/>
</dbReference>
<accession>A0ABZ0WPB7</accession>
<reference evidence="2 3" key="1">
    <citation type="submission" date="2023-12" db="EMBL/GenBank/DDBJ databases">
        <title>Genome sequencing and assembly of bacterial species from a model synthetic community.</title>
        <authorList>
            <person name="Hogle S.L."/>
        </authorList>
    </citation>
    <scope>NUCLEOTIDE SEQUENCE [LARGE SCALE GENOMIC DNA]</scope>
    <source>
        <strain evidence="2 3">HAMBI 2494</strain>
    </source>
</reference>
<protein>
    <submittedName>
        <fullName evidence="2">Uncharacterized protein</fullName>
    </submittedName>
</protein>
<organism evidence="2 3">
    <name type="scientific">Paraburkholderia kururiensis</name>
    <dbReference type="NCBI Taxonomy" id="984307"/>
    <lineage>
        <taxon>Bacteria</taxon>
        <taxon>Pseudomonadati</taxon>
        <taxon>Pseudomonadota</taxon>
        <taxon>Betaproteobacteria</taxon>
        <taxon>Burkholderiales</taxon>
        <taxon>Burkholderiaceae</taxon>
        <taxon>Paraburkholderia</taxon>
    </lineage>
</organism>
<name>A0ABZ0WPB7_9BURK</name>
<feature type="region of interest" description="Disordered" evidence="1">
    <location>
        <begin position="1"/>
        <end position="20"/>
    </location>
</feature>
<dbReference type="Proteomes" id="UP001325479">
    <property type="component" value="Chromosome"/>
</dbReference>
<dbReference type="EMBL" id="CP139965">
    <property type="protein sequence ID" value="WQD79101.1"/>
    <property type="molecule type" value="Genomic_DNA"/>
</dbReference>
<evidence type="ECO:0000256" key="1">
    <source>
        <dbReference type="SAM" id="MobiDB-lite"/>
    </source>
</evidence>
<feature type="compositionally biased region" description="Polar residues" evidence="1">
    <location>
        <begin position="1"/>
        <end position="11"/>
    </location>
</feature>
<proteinExistence type="predicted"/>
<evidence type="ECO:0000313" key="3">
    <source>
        <dbReference type="Proteomes" id="UP001325479"/>
    </source>
</evidence>
<gene>
    <name evidence="2" type="ORF">U0042_05195</name>
</gene>